<evidence type="ECO:0000256" key="1">
    <source>
        <dbReference type="ARBA" id="ARBA00008705"/>
    </source>
</evidence>
<dbReference type="EMBL" id="LT604990">
    <property type="protein sequence ID" value="SCC90952.1"/>
    <property type="molecule type" value="mRNA"/>
</dbReference>
<evidence type="ECO:0000256" key="7">
    <source>
        <dbReference type="ARBA" id="ARBA00023002"/>
    </source>
</evidence>
<keyword evidence="3" id="KW-0963">Cytoplasm</keyword>
<dbReference type="GO" id="GO:0016528">
    <property type="term" value="C:sarcoplasm"/>
    <property type="evidence" value="ECO:0007669"/>
    <property type="project" value="UniProtKB-SubCell"/>
</dbReference>
<sequence>MASLSDAQWKKLQEFWVKNVEPNLTKHGQEVLVRMFVNHKSTLEYFPKFRHLTTEAEMRSNEDIRKHGNTVFTALGKLVKLKGNVEGDLRSMADSHANKHKIHLENFDIISKVIDNYFHESFPGDYGADVQDYMKATLALIVQTLTKLYKELGK</sequence>
<dbReference type="GO" id="GO:0046872">
    <property type="term" value="F:metal ion binding"/>
    <property type="evidence" value="ECO:0007669"/>
    <property type="project" value="UniProtKB-KW"/>
</dbReference>
<dbReference type="PRINTS" id="PR00613">
    <property type="entry name" value="MYOGLOBIN"/>
</dbReference>
<comment type="catalytic activity">
    <reaction evidence="12">
        <text>H2O2 + AH2 = A + 2 H2O</text>
        <dbReference type="Rhea" id="RHEA:30275"/>
        <dbReference type="ChEBI" id="CHEBI:13193"/>
        <dbReference type="ChEBI" id="CHEBI:15377"/>
        <dbReference type="ChEBI" id="CHEBI:16240"/>
        <dbReference type="ChEBI" id="CHEBI:17499"/>
    </reaction>
</comment>
<comment type="subcellular location">
    <subcellularLocation>
        <location evidence="10">Cytoplasm</location>
        <location evidence="10">Sarcoplasm</location>
    </subcellularLocation>
</comment>
<dbReference type="InterPro" id="IPR009050">
    <property type="entry name" value="Globin-like_sf"/>
</dbReference>
<dbReference type="SUPFAM" id="SSF46458">
    <property type="entry name" value="Globin-like"/>
    <property type="match status" value="1"/>
</dbReference>
<dbReference type="Pfam" id="PF00042">
    <property type="entry name" value="Globin"/>
    <property type="match status" value="1"/>
</dbReference>
<keyword evidence="2 13" id="KW-0813">Transport</keyword>
<gene>
    <name evidence="16" type="primary">Mb1</name>
</gene>
<evidence type="ECO:0000256" key="8">
    <source>
        <dbReference type="ARBA" id="ARBA00023004"/>
    </source>
</evidence>
<name>A0A1C4HD22_PROAN</name>
<dbReference type="GO" id="GO:0020037">
    <property type="term" value="F:heme binding"/>
    <property type="evidence" value="ECO:0007669"/>
    <property type="project" value="UniProtKB-UniRule"/>
</dbReference>
<reference evidence="16" key="1">
    <citation type="journal article" name="Mol. Biol. Evol.">
        <title>Unusual Diversity of Myoglobin Genes in the Lungfish.</title>
        <authorList>
            <person name="Koch J"/>
            <person name="Luedemann J"/>
            <person name="Spies R"/>
            <person name="Last M"/>
            <person name="Amemiya CTT"/>
            <person name="Burmester T"/>
        </authorList>
    </citation>
    <scope>NUCLEOTIDE SEQUENCE</scope>
    <source>
        <tissue evidence="16">Mixed tissue</tissue>
    </source>
</reference>
<organism evidence="16">
    <name type="scientific">Protopterus annectens</name>
    <name type="common">African lungfish</name>
    <dbReference type="NCBI Taxonomy" id="7888"/>
    <lineage>
        <taxon>Eukaryota</taxon>
        <taxon>Metazoa</taxon>
        <taxon>Chordata</taxon>
        <taxon>Craniata</taxon>
        <taxon>Vertebrata</taxon>
        <taxon>Euteleostomi</taxon>
        <taxon>Dipnomorpha</taxon>
        <taxon>Ceratodontiformes</taxon>
        <taxon>Lepidosirenoidei</taxon>
        <taxon>Protopteridae</taxon>
        <taxon>Protopterus</taxon>
    </lineage>
</organism>
<comment type="function">
    <text evidence="14">Monomeric heme protein which primary function is to store oxygen and facilitate its diffusion within muscle tissues. Reversibly binds oxygen through a pentacoordinated heme iron and enables its timely and efficient release as needed during periods of heightened demand. Depending on the oxidative conditions of tissues and cells, and in addition to its ability to bind oxygen, it also has a nitrite reductase activity whereby it regulates the production of bioactive nitric oxide. Under stress conditions, like hypoxia and anoxia, it also protects cells against reactive oxygen species thanks to its pseudoperoxidase activity.</text>
</comment>
<dbReference type="SMR" id="A0A1C4HD22"/>
<dbReference type="Gene3D" id="6.10.140.2110">
    <property type="match status" value="1"/>
</dbReference>
<dbReference type="InterPro" id="IPR002335">
    <property type="entry name" value="Myoglobin"/>
</dbReference>
<evidence type="ECO:0000256" key="3">
    <source>
        <dbReference type="ARBA" id="ARBA00022490"/>
    </source>
</evidence>
<feature type="non-terminal residue" evidence="16">
    <location>
        <position position="1"/>
    </location>
</feature>
<keyword evidence="5 13" id="KW-0561">Oxygen transport</keyword>
<protein>
    <recommendedName>
        <fullName evidence="14">Myoglobin</fullName>
    </recommendedName>
</protein>
<keyword evidence="6 14" id="KW-0479">Metal-binding</keyword>
<feature type="domain" description="Globin" evidence="15">
    <location>
        <begin position="3"/>
        <end position="150"/>
    </location>
</feature>
<dbReference type="GO" id="GO:0070062">
    <property type="term" value="C:extracellular exosome"/>
    <property type="evidence" value="ECO:0007669"/>
    <property type="project" value="TreeGrafter"/>
</dbReference>
<keyword evidence="4 13" id="KW-0349">Heme</keyword>
<evidence type="ECO:0000256" key="6">
    <source>
        <dbReference type="ARBA" id="ARBA00022723"/>
    </source>
</evidence>
<comment type="catalytic activity">
    <reaction evidence="11">
        <text>Fe(III)-heme b-[protein] + nitric oxide + H2O = Fe(II)-heme b-[protein] + nitrite + 2 H(+)</text>
        <dbReference type="Rhea" id="RHEA:77711"/>
        <dbReference type="Rhea" id="RHEA-COMP:18975"/>
        <dbReference type="Rhea" id="RHEA-COMP:18976"/>
        <dbReference type="ChEBI" id="CHEBI:15377"/>
        <dbReference type="ChEBI" id="CHEBI:15378"/>
        <dbReference type="ChEBI" id="CHEBI:16301"/>
        <dbReference type="ChEBI" id="CHEBI:16480"/>
        <dbReference type="ChEBI" id="CHEBI:55376"/>
        <dbReference type="ChEBI" id="CHEBI:60344"/>
    </reaction>
    <physiologicalReaction direction="right-to-left" evidence="11">
        <dbReference type="Rhea" id="RHEA:77713"/>
    </physiologicalReaction>
</comment>
<evidence type="ECO:0000256" key="9">
    <source>
        <dbReference type="ARBA" id="ARBA00023179"/>
    </source>
</evidence>
<evidence type="ECO:0000256" key="4">
    <source>
        <dbReference type="ARBA" id="ARBA00022617"/>
    </source>
</evidence>
<keyword evidence="9 14" id="KW-0514">Muscle protein</keyword>
<dbReference type="AlphaFoldDB" id="A0A1C4HD22"/>
<accession>A0A1C4HD22</accession>
<dbReference type="GO" id="GO:0019825">
    <property type="term" value="F:oxygen binding"/>
    <property type="evidence" value="ECO:0007669"/>
    <property type="project" value="UniProtKB-UniRule"/>
</dbReference>
<dbReference type="PANTHER" id="PTHR47132">
    <property type="entry name" value="MYOGLOBIN"/>
    <property type="match status" value="1"/>
</dbReference>
<evidence type="ECO:0000256" key="12">
    <source>
        <dbReference type="ARBA" id="ARBA00049931"/>
    </source>
</evidence>
<evidence type="ECO:0000259" key="15">
    <source>
        <dbReference type="PROSITE" id="PS01033"/>
    </source>
</evidence>
<evidence type="ECO:0000256" key="14">
    <source>
        <dbReference type="RuleBase" id="RU251113"/>
    </source>
</evidence>
<evidence type="ECO:0000256" key="11">
    <source>
        <dbReference type="ARBA" id="ARBA00048118"/>
    </source>
</evidence>
<evidence type="ECO:0000256" key="10">
    <source>
        <dbReference type="ARBA" id="ARBA00044498"/>
    </source>
</evidence>
<proteinExistence type="evidence at transcript level"/>
<dbReference type="Gene3D" id="6.10.140.2100">
    <property type="match status" value="1"/>
</dbReference>
<evidence type="ECO:0000256" key="2">
    <source>
        <dbReference type="ARBA" id="ARBA00022448"/>
    </source>
</evidence>
<comment type="similarity">
    <text evidence="1 13">Belongs to the globin family.</text>
</comment>
<dbReference type="PROSITE" id="PS01033">
    <property type="entry name" value="GLOBIN"/>
    <property type="match status" value="1"/>
</dbReference>
<dbReference type="GO" id="GO:0016491">
    <property type="term" value="F:oxidoreductase activity"/>
    <property type="evidence" value="ECO:0007669"/>
    <property type="project" value="UniProtKB-KW"/>
</dbReference>
<evidence type="ECO:0000256" key="5">
    <source>
        <dbReference type="ARBA" id="ARBA00022621"/>
    </source>
</evidence>
<evidence type="ECO:0000256" key="13">
    <source>
        <dbReference type="RuleBase" id="RU000356"/>
    </source>
</evidence>
<dbReference type="PANTHER" id="PTHR47132:SF1">
    <property type="entry name" value="MYOGLOBIN"/>
    <property type="match status" value="1"/>
</dbReference>
<feature type="non-terminal residue" evidence="16">
    <location>
        <position position="154"/>
    </location>
</feature>
<evidence type="ECO:0000313" key="16">
    <source>
        <dbReference type="EMBL" id="SCC90952.1"/>
    </source>
</evidence>
<dbReference type="GO" id="GO:0005344">
    <property type="term" value="F:oxygen carrier activity"/>
    <property type="evidence" value="ECO:0007669"/>
    <property type="project" value="UniProtKB-UniRule"/>
</dbReference>
<keyword evidence="7" id="KW-0560">Oxidoreductase</keyword>
<keyword evidence="8 14" id="KW-0408">Iron</keyword>
<dbReference type="InterPro" id="IPR000971">
    <property type="entry name" value="Globin"/>
</dbReference>